<protein>
    <submittedName>
        <fullName evidence="3">Uncharacterized protein</fullName>
    </submittedName>
</protein>
<proteinExistence type="predicted"/>
<feature type="compositionally biased region" description="Low complexity" evidence="2">
    <location>
        <begin position="107"/>
        <end position="119"/>
    </location>
</feature>
<feature type="region of interest" description="Disordered" evidence="2">
    <location>
        <begin position="107"/>
        <end position="146"/>
    </location>
</feature>
<gene>
    <name evidence="3" type="ORF">VKT23_016027</name>
</gene>
<feature type="coiled-coil region" evidence="1">
    <location>
        <begin position="146"/>
        <end position="173"/>
    </location>
</feature>
<name>A0ABR1IZ27_9AGAR</name>
<evidence type="ECO:0000256" key="1">
    <source>
        <dbReference type="SAM" id="Coils"/>
    </source>
</evidence>
<reference evidence="3 4" key="1">
    <citation type="submission" date="2024-01" db="EMBL/GenBank/DDBJ databases">
        <title>A draft genome for the cacao thread blight pathogen Marasmiellus scandens.</title>
        <authorList>
            <person name="Baruah I.K."/>
            <person name="Leung J."/>
            <person name="Bukari Y."/>
            <person name="Amoako-Attah I."/>
            <person name="Meinhardt L.W."/>
            <person name="Bailey B.A."/>
            <person name="Cohen S.P."/>
        </authorList>
    </citation>
    <scope>NUCLEOTIDE SEQUENCE [LARGE SCALE GENOMIC DNA]</scope>
    <source>
        <strain evidence="3 4">GH-19</strain>
    </source>
</reference>
<evidence type="ECO:0000313" key="3">
    <source>
        <dbReference type="EMBL" id="KAK7442782.1"/>
    </source>
</evidence>
<evidence type="ECO:0000313" key="4">
    <source>
        <dbReference type="Proteomes" id="UP001498398"/>
    </source>
</evidence>
<dbReference type="EMBL" id="JBANRG010000057">
    <property type="protein sequence ID" value="KAK7442782.1"/>
    <property type="molecule type" value="Genomic_DNA"/>
</dbReference>
<accession>A0ABR1IZ27</accession>
<comment type="caution">
    <text evidence="3">The sequence shown here is derived from an EMBL/GenBank/DDBJ whole genome shotgun (WGS) entry which is preliminary data.</text>
</comment>
<feature type="region of interest" description="Disordered" evidence="2">
    <location>
        <begin position="27"/>
        <end position="91"/>
    </location>
</feature>
<sequence>MKVFPILMIFKKLRKSIFKLKRSKTAAVPVSESPRNSAVGDGLGHNAKISGRQTPVQAKVSASRKSKRTRAKKKKQKSAPSHIPTPEPVSSGFCSACRRRLALAIKTSSTAKRSRATTSCPSYENSTPEQIVDSDPNGHPQKKEMDEKQLQELNRLRRHYEFLKQQQLHLQEAARTILELLHGPDISLPPRPIPRPSAV</sequence>
<feature type="compositionally biased region" description="Polar residues" evidence="2">
    <location>
        <begin position="120"/>
        <end position="129"/>
    </location>
</feature>
<keyword evidence="4" id="KW-1185">Reference proteome</keyword>
<feature type="compositionally biased region" description="Basic residues" evidence="2">
    <location>
        <begin position="62"/>
        <end position="77"/>
    </location>
</feature>
<evidence type="ECO:0000256" key="2">
    <source>
        <dbReference type="SAM" id="MobiDB-lite"/>
    </source>
</evidence>
<dbReference type="Proteomes" id="UP001498398">
    <property type="component" value="Unassembled WGS sequence"/>
</dbReference>
<keyword evidence="1" id="KW-0175">Coiled coil</keyword>
<organism evidence="3 4">
    <name type="scientific">Marasmiellus scandens</name>
    <dbReference type="NCBI Taxonomy" id="2682957"/>
    <lineage>
        <taxon>Eukaryota</taxon>
        <taxon>Fungi</taxon>
        <taxon>Dikarya</taxon>
        <taxon>Basidiomycota</taxon>
        <taxon>Agaricomycotina</taxon>
        <taxon>Agaricomycetes</taxon>
        <taxon>Agaricomycetidae</taxon>
        <taxon>Agaricales</taxon>
        <taxon>Marasmiineae</taxon>
        <taxon>Omphalotaceae</taxon>
        <taxon>Marasmiellus</taxon>
    </lineage>
</organism>